<evidence type="ECO:0000256" key="3">
    <source>
        <dbReference type="SAM" id="MobiDB-lite"/>
    </source>
</evidence>
<comment type="caution">
    <text evidence="4">The sequence shown here is derived from an EMBL/GenBank/DDBJ whole genome shotgun (WGS) entry which is preliminary data.</text>
</comment>
<gene>
    <name evidence="4" type="ORF">JOE42_000032</name>
</gene>
<sequence length="811" mass="86681">MCAGAGASASRFLGELGADVIQVRDLSAPRDHASPDGPSASFVRDTGKRSIALDLTDEADQKAFWRLAGTCQIIVEDSRPALHHTLAVSPSALRDRVPQAVVASITGFGQTGPYRDWIATDAVLNAMSSELSRSGLPGKQPLLPPSPIAVESAASQAAWAVLVAYLSSVQTGTGGHVDVSLFETLVQTMDPGWGMGGSATGGVPAADGPRDRPDARHLYPVFACADGFVRICMLAPRQWMGMFDWLGRPVELSDPELMSLPQRFAAAPIIYPAIQHLFATLHRAEIVIAAQSYGVPVAAIFDPSEVLACDHFDERGAFVRIMTPFGEAVVPNGAVVIDGERAGVRRPAPGLDEHHDEISAEADALCELAEIEAVRAPISAVAPTRRHPLSDLRVLDLGVIVMGAELGRLFADLGADVIKVENSAFPDGGRQNPGPEPISAGFAWGHRNKRSLGLNLRSPEGLRLFKELALKSDVILSNFKPGTMESLGLGWDVLRDLNPRLIVADSSAYGQTGPWSRRMGYGPLVRSETGLTSLWRYPESGDGFSDASTIYPDHTAARVAASAVLALLLRRMREGRGGTVSVAQAEVILNHLGPAFAVESMRPGSLTAAGNQLRGDAPRGVFPCLGDDEWVVVDVAGTDAFRRLSTVIGIPLSASDPRFATAADRDANRDHITEVVAAWTRTRTPREAAHLLQSAGIAAGMMLRVPELLHDQHLTERDFFRSMHHPLLSQALPAENLPALFTAVADAPQRPAPLAGEHSYELLGSVLGLDRSTIDDLVSRGVVETTPQHSAFSHDQLISSSHTHDERLDPS</sequence>
<accession>A0ABS2KMW2</accession>
<proteinExistence type="inferred from homology"/>
<keyword evidence="2" id="KW-0808">Transferase</keyword>
<dbReference type="PANTHER" id="PTHR48228:SF6">
    <property type="entry name" value="L-CARNITINE COA-TRANSFERASE"/>
    <property type="match status" value="1"/>
</dbReference>
<evidence type="ECO:0000313" key="4">
    <source>
        <dbReference type="EMBL" id="MBM7413299.1"/>
    </source>
</evidence>
<dbReference type="InterPro" id="IPR044855">
    <property type="entry name" value="CoA-Trfase_III_dom3_sf"/>
</dbReference>
<dbReference type="Proteomes" id="UP000703038">
    <property type="component" value="Unassembled WGS sequence"/>
</dbReference>
<name>A0ABS2KMW2_9NOCA</name>
<evidence type="ECO:0000256" key="2">
    <source>
        <dbReference type="ARBA" id="ARBA00022679"/>
    </source>
</evidence>
<evidence type="ECO:0000256" key="1">
    <source>
        <dbReference type="ARBA" id="ARBA00008383"/>
    </source>
</evidence>
<reference evidence="4 5" key="1">
    <citation type="submission" date="2021-01" db="EMBL/GenBank/DDBJ databases">
        <title>Genomics of switchgrass bacterial isolates.</title>
        <authorList>
            <person name="Shade A."/>
        </authorList>
    </citation>
    <scope>NUCLEOTIDE SEQUENCE [LARGE SCALE GENOMIC DNA]</scope>
    <source>
        <strain evidence="4 5">PvP111</strain>
    </source>
</reference>
<organism evidence="4 5">
    <name type="scientific">Rhodococcoides corynebacterioides</name>
    <dbReference type="NCBI Taxonomy" id="53972"/>
    <lineage>
        <taxon>Bacteria</taxon>
        <taxon>Bacillati</taxon>
        <taxon>Actinomycetota</taxon>
        <taxon>Actinomycetes</taxon>
        <taxon>Mycobacteriales</taxon>
        <taxon>Nocardiaceae</taxon>
        <taxon>Rhodococcoides</taxon>
    </lineage>
</organism>
<dbReference type="InterPro" id="IPR003673">
    <property type="entry name" value="CoA-Trfase_fam_III"/>
</dbReference>
<evidence type="ECO:0000313" key="5">
    <source>
        <dbReference type="Proteomes" id="UP000703038"/>
    </source>
</evidence>
<dbReference type="SUPFAM" id="SSF89796">
    <property type="entry name" value="CoA-transferase family III (CaiB/BaiF)"/>
    <property type="match status" value="2"/>
</dbReference>
<dbReference type="InterPro" id="IPR050509">
    <property type="entry name" value="CoA-transferase_III"/>
</dbReference>
<protein>
    <submittedName>
        <fullName evidence="4">Crotonobetainyl-CoA:carnitine CoA-transferase CaiB-like acyl-CoA transferase</fullName>
    </submittedName>
</protein>
<dbReference type="Pfam" id="PF02515">
    <property type="entry name" value="CoA_transf_3"/>
    <property type="match status" value="2"/>
</dbReference>
<comment type="similarity">
    <text evidence="1">Belongs to the CoA-transferase III family.</text>
</comment>
<feature type="region of interest" description="Disordered" evidence="3">
    <location>
        <begin position="789"/>
        <end position="811"/>
    </location>
</feature>
<dbReference type="InterPro" id="IPR023606">
    <property type="entry name" value="CoA-Trfase_III_dom_1_sf"/>
</dbReference>
<keyword evidence="5" id="KW-1185">Reference proteome</keyword>
<dbReference type="PANTHER" id="PTHR48228">
    <property type="entry name" value="SUCCINYL-COA--D-CITRAMALATE COA-TRANSFERASE"/>
    <property type="match status" value="1"/>
</dbReference>
<dbReference type="Gene3D" id="3.40.50.10540">
    <property type="entry name" value="Crotonobetainyl-coa:carnitine coa-transferase, domain 1"/>
    <property type="match status" value="2"/>
</dbReference>
<feature type="compositionally biased region" description="Polar residues" evidence="3">
    <location>
        <begin position="789"/>
        <end position="801"/>
    </location>
</feature>
<dbReference type="EMBL" id="JAFBBK010000001">
    <property type="protein sequence ID" value="MBM7413299.1"/>
    <property type="molecule type" value="Genomic_DNA"/>
</dbReference>
<dbReference type="Gene3D" id="3.30.1540.10">
    <property type="entry name" value="formyl-coa transferase, domain 3"/>
    <property type="match status" value="2"/>
</dbReference>
<feature type="compositionally biased region" description="Basic and acidic residues" evidence="3">
    <location>
        <begin position="802"/>
        <end position="811"/>
    </location>
</feature>